<dbReference type="OrthoDB" id="9813903at2"/>
<dbReference type="PANTHER" id="PTHR33121">
    <property type="entry name" value="CYCLIC DI-GMP PHOSPHODIESTERASE PDEF"/>
    <property type="match status" value="1"/>
</dbReference>
<evidence type="ECO:0000259" key="3">
    <source>
        <dbReference type="PROSITE" id="PS50885"/>
    </source>
</evidence>
<dbReference type="InterPro" id="IPR035919">
    <property type="entry name" value="EAL_sf"/>
</dbReference>
<dbReference type="GO" id="GO:0071111">
    <property type="term" value="F:cyclic-guanylate-specific phosphodiesterase activity"/>
    <property type="evidence" value="ECO:0007669"/>
    <property type="project" value="InterPro"/>
</dbReference>
<dbReference type="Pfam" id="PF00990">
    <property type="entry name" value="GGDEF"/>
    <property type="match status" value="1"/>
</dbReference>
<dbReference type="CDD" id="cd01949">
    <property type="entry name" value="GGDEF"/>
    <property type="match status" value="1"/>
</dbReference>
<dbReference type="CDD" id="cd06225">
    <property type="entry name" value="HAMP"/>
    <property type="match status" value="1"/>
</dbReference>
<dbReference type="Proteomes" id="UP000255265">
    <property type="component" value="Unassembled WGS sequence"/>
</dbReference>
<dbReference type="SMART" id="SM00052">
    <property type="entry name" value="EAL"/>
    <property type="match status" value="1"/>
</dbReference>
<feature type="domain" description="EAL" evidence="2">
    <location>
        <begin position="606"/>
        <end position="861"/>
    </location>
</feature>
<dbReference type="InterPro" id="IPR029787">
    <property type="entry name" value="Nucleotide_cyclase"/>
</dbReference>
<evidence type="ECO:0000313" key="5">
    <source>
        <dbReference type="EMBL" id="RDI24110.1"/>
    </source>
</evidence>
<dbReference type="SMART" id="SM00304">
    <property type="entry name" value="HAMP"/>
    <property type="match status" value="1"/>
</dbReference>
<dbReference type="RefSeq" id="WP_114803145.1">
    <property type="nucleotide sequence ID" value="NZ_QQAV01000005.1"/>
</dbReference>
<feature type="domain" description="HAMP" evidence="3">
    <location>
        <begin position="245"/>
        <end position="298"/>
    </location>
</feature>
<dbReference type="EMBL" id="QQAV01000005">
    <property type="protein sequence ID" value="RDI24110.1"/>
    <property type="molecule type" value="Genomic_DNA"/>
</dbReference>
<dbReference type="GO" id="GO:0007165">
    <property type="term" value="P:signal transduction"/>
    <property type="evidence" value="ECO:0007669"/>
    <property type="project" value="InterPro"/>
</dbReference>
<dbReference type="GO" id="GO:0016020">
    <property type="term" value="C:membrane"/>
    <property type="evidence" value="ECO:0007669"/>
    <property type="project" value="InterPro"/>
</dbReference>
<dbReference type="PROSITE" id="PS50887">
    <property type="entry name" value="GGDEF"/>
    <property type="match status" value="1"/>
</dbReference>
<accession>A0A370FGE1</accession>
<dbReference type="NCBIfam" id="TIGR00254">
    <property type="entry name" value="GGDEF"/>
    <property type="match status" value="1"/>
</dbReference>
<dbReference type="InterPro" id="IPR003660">
    <property type="entry name" value="HAMP_dom"/>
</dbReference>
<dbReference type="SMART" id="SM00267">
    <property type="entry name" value="GGDEF"/>
    <property type="match status" value="1"/>
</dbReference>
<dbReference type="PANTHER" id="PTHR33121:SF79">
    <property type="entry name" value="CYCLIC DI-GMP PHOSPHODIESTERASE PDED-RELATED"/>
    <property type="match status" value="1"/>
</dbReference>
<proteinExistence type="predicted"/>
<dbReference type="InterPro" id="IPR001633">
    <property type="entry name" value="EAL_dom"/>
</dbReference>
<dbReference type="Gene3D" id="3.30.70.270">
    <property type="match status" value="1"/>
</dbReference>
<dbReference type="InterPro" id="IPR043128">
    <property type="entry name" value="Rev_trsase/Diguanyl_cyclase"/>
</dbReference>
<evidence type="ECO:0000259" key="2">
    <source>
        <dbReference type="PROSITE" id="PS50883"/>
    </source>
</evidence>
<dbReference type="SUPFAM" id="SSF55073">
    <property type="entry name" value="Nucleotide cyclase"/>
    <property type="match status" value="1"/>
</dbReference>
<feature type="transmembrane region" description="Helical" evidence="1">
    <location>
        <begin position="216"/>
        <end position="243"/>
    </location>
</feature>
<keyword evidence="1" id="KW-1133">Transmembrane helix</keyword>
<organism evidence="5 6">
    <name type="scientific">Pseudacidovorax intermedius</name>
    <dbReference type="NCBI Taxonomy" id="433924"/>
    <lineage>
        <taxon>Bacteria</taxon>
        <taxon>Pseudomonadati</taxon>
        <taxon>Pseudomonadota</taxon>
        <taxon>Betaproteobacteria</taxon>
        <taxon>Burkholderiales</taxon>
        <taxon>Comamonadaceae</taxon>
        <taxon>Pseudacidovorax</taxon>
    </lineage>
</organism>
<comment type="caution">
    <text evidence="5">The sequence shown here is derived from an EMBL/GenBank/DDBJ whole genome shotgun (WGS) entry which is preliminary data.</text>
</comment>
<dbReference type="AlphaFoldDB" id="A0A370FGE1"/>
<keyword evidence="6" id="KW-1185">Reference proteome</keyword>
<feature type="domain" description="GGDEF" evidence="4">
    <location>
        <begin position="464"/>
        <end position="597"/>
    </location>
</feature>
<dbReference type="SUPFAM" id="SSF141868">
    <property type="entry name" value="EAL domain-like"/>
    <property type="match status" value="1"/>
</dbReference>
<protein>
    <submittedName>
        <fullName evidence="5">Diguanylate cyclase (GGDEF)-like protein</fullName>
    </submittedName>
</protein>
<evidence type="ECO:0000313" key="6">
    <source>
        <dbReference type="Proteomes" id="UP000255265"/>
    </source>
</evidence>
<dbReference type="InterPro" id="IPR000160">
    <property type="entry name" value="GGDEF_dom"/>
</dbReference>
<dbReference type="SUPFAM" id="SSF158472">
    <property type="entry name" value="HAMP domain-like"/>
    <property type="match status" value="1"/>
</dbReference>
<keyword evidence="1" id="KW-0472">Membrane</keyword>
<dbReference type="InterPro" id="IPR050706">
    <property type="entry name" value="Cyclic-di-GMP_PDE-like"/>
</dbReference>
<dbReference type="Pfam" id="PF00563">
    <property type="entry name" value="EAL"/>
    <property type="match status" value="1"/>
</dbReference>
<evidence type="ECO:0000259" key="4">
    <source>
        <dbReference type="PROSITE" id="PS50887"/>
    </source>
</evidence>
<dbReference type="FunFam" id="3.30.70.270:FF:000001">
    <property type="entry name" value="Diguanylate cyclase domain protein"/>
    <property type="match status" value="1"/>
</dbReference>
<feature type="transmembrane region" description="Helical" evidence="1">
    <location>
        <begin position="20"/>
        <end position="40"/>
    </location>
</feature>
<reference evidence="5 6" key="1">
    <citation type="submission" date="2018-07" db="EMBL/GenBank/DDBJ databases">
        <title>Genomic Encyclopedia of Type Strains, Phase IV (KMG-IV): sequencing the most valuable type-strain genomes for metagenomic binning, comparative biology and taxonomic classification.</title>
        <authorList>
            <person name="Goeker M."/>
        </authorList>
    </citation>
    <scope>NUCLEOTIDE SEQUENCE [LARGE SCALE GENOMIC DNA]</scope>
    <source>
        <strain evidence="5 6">DSM 21352</strain>
    </source>
</reference>
<dbReference type="CDD" id="cd01948">
    <property type="entry name" value="EAL"/>
    <property type="match status" value="1"/>
</dbReference>
<dbReference type="Pfam" id="PF00672">
    <property type="entry name" value="HAMP"/>
    <property type="match status" value="1"/>
</dbReference>
<name>A0A370FGE1_9BURK</name>
<dbReference type="PROSITE" id="PS50883">
    <property type="entry name" value="EAL"/>
    <property type="match status" value="1"/>
</dbReference>
<dbReference type="PROSITE" id="PS50885">
    <property type="entry name" value="HAMP"/>
    <property type="match status" value="1"/>
</dbReference>
<evidence type="ECO:0000256" key="1">
    <source>
        <dbReference type="SAM" id="Phobius"/>
    </source>
</evidence>
<sequence length="868" mass="94124">MPPNWQRFAVVFRSRWGWRIFLGAFVIVALPLLAVSLISYELTDALQRRATQRLMAETTKAASLNLFDRLRAAELLLRARAQAQASGTPNEALELQAAKVFEGITSLREAPAHERSEVLLQPLPGGIGMRPVMRVAAPDGGVVEGRMRPEYLLENLASSSHTICLQSEQAPGPHCLTPLQGDMLALAHTRPLYLAPVFEGANWLISAAPQRNAYRFLPLGTGAALAQATGLAFLLALIASSFYARRITLPLETLIEATRAVRTGDFGQRVDASAMTDEFRELADSFNGMVGEIGADLAFSQVLAQMDTAILARQPLHDIAALALQHLAQSAPQLQFMLRIHPKDGAPPEALVLDAGHRRLRRAPPSQASSPVAPWHVEVLPVAQRPDSTFTLQVASADGAPWPARARHELDALCARLAVAVQADERERQLVARAVVDSLTGLLNRLGLVDAVDQAMERAARRDQSLALAFIDLDGFKDVNDAYGHSVGDRLLQQVAYRLRTSLAKADARLARMGGDEFVLLLCNEPPEALPALLHGVLAALQQPFRIDALDVQIGASIGVAAFPDHGRDHETLLKNADAAMYAAKTGGRNRVVDYTSTLNASTAERLELRRSLAGALAAGQFFLLFQPRVRASDGAVASAEVLLRWQHPVKGRIPPDRFIPIAEEAGLIGEIGLWVLREAMQQVSHWRMQANPPLTRLSVNLSPLQLAHRDFLPEVEALAAEFPQARGAIELEITEGAFFRDIEGCVHKLGRLRAMGFDIALDDFGVGYSAMSYLSTLPLDTLKIDKSFVQAFGRQPTAYAIASAIVALATALDKRVVAEGVETEAQAAMLRQLGVDELQGYLYSEPVPVAALTQPPDGAREPASVDS</sequence>
<keyword evidence="1" id="KW-0812">Transmembrane</keyword>
<gene>
    <name evidence="5" type="ORF">DFR41_10525</name>
</gene>
<dbReference type="Gene3D" id="6.10.340.10">
    <property type="match status" value="1"/>
</dbReference>
<dbReference type="Gene3D" id="3.20.20.450">
    <property type="entry name" value="EAL domain"/>
    <property type="match status" value="1"/>
</dbReference>